<feature type="transmembrane region" description="Helical" evidence="2">
    <location>
        <begin position="140"/>
        <end position="163"/>
    </location>
</feature>
<protein>
    <submittedName>
        <fullName evidence="3">DMSO/TMAO reductase YedYZ, heme-binding membrane subunit</fullName>
    </submittedName>
</protein>
<dbReference type="Proteomes" id="UP000242415">
    <property type="component" value="Unassembled WGS sequence"/>
</dbReference>
<keyword evidence="4" id="KW-1185">Reference proteome</keyword>
<feature type="transmembrane region" description="Helical" evidence="2">
    <location>
        <begin position="33"/>
        <end position="52"/>
    </location>
</feature>
<dbReference type="EMBL" id="FNPH01000004">
    <property type="protein sequence ID" value="SDY94522.1"/>
    <property type="molecule type" value="Genomic_DNA"/>
</dbReference>
<feature type="region of interest" description="Disordered" evidence="1">
    <location>
        <begin position="246"/>
        <end position="287"/>
    </location>
</feature>
<feature type="compositionally biased region" description="Basic and acidic residues" evidence="1">
    <location>
        <begin position="314"/>
        <end position="325"/>
    </location>
</feature>
<evidence type="ECO:0000256" key="1">
    <source>
        <dbReference type="SAM" id="MobiDB-lite"/>
    </source>
</evidence>
<feature type="transmembrane region" description="Helical" evidence="2">
    <location>
        <begin position="175"/>
        <end position="196"/>
    </location>
</feature>
<name>A0A1H3P058_9ACTN</name>
<keyword evidence="2" id="KW-1133">Transmembrane helix</keyword>
<evidence type="ECO:0000256" key="2">
    <source>
        <dbReference type="SAM" id="Phobius"/>
    </source>
</evidence>
<evidence type="ECO:0000313" key="3">
    <source>
        <dbReference type="EMBL" id="SDY94522.1"/>
    </source>
</evidence>
<feature type="region of interest" description="Disordered" evidence="1">
    <location>
        <begin position="299"/>
        <end position="403"/>
    </location>
</feature>
<keyword evidence="2" id="KW-0812">Transmembrane</keyword>
<dbReference type="AlphaFoldDB" id="A0A1H3P058"/>
<feature type="transmembrane region" description="Helical" evidence="2">
    <location>
        <begin position="202"/>
        <end position="223"/>
    </location>
</feature>
<keyword evidence="2" id="KW-0472">Membrane</keyword>
<accession>A0A1H3P058</accession>
<reference evidence="4" key="1">
    <citation type="submission" date="2016-10" db="EMBL/GenBank/DDBJ databases">
        <authorList>
            <person name="Varghese N."/>
            <person name="Submissions S."/>
        </authorList>
    </citation>
    <scope>NUCLEOTIDE SEQUENCE [LARGE SCALE GENOMIC DNA]</scope>
    <source>
        <strain evidence="4">DSM 45245</strain>
    </source>
</reference>
<gene>
    <name evidence="3" type="ORF">SAMN05444365_104258</name>
</gene>
<sequence>MREIEECMAGTKLNQRSAIPKTVTGVKARPSKMTLGVLTASVLTALWALSMLTPSGRIAYVFAYFFVDFYAGVFTLVSLSITVMAGLICTDRIVLKAPHRVLMQAVHRTTGTLAVTFLALHILTQVSLGRVGAADVLVPFLGGLYVGFGTLAAFLMTGVFWTGLIRSRFLGGKPWMWRALHSTAYASWPVALLHGLNAGRPPAAWVTASYFVCVGMVAVALLVRLSVNYGRRDVFATQTGAVTPAAKPAADPVATGTSRRRGGDVRMTVEPPSRYRDEPGPGDILAPWERAGDYRTREVASTRSGRYAVPAVPRQREEESPRWSEPELPPVAADAGRRGGRHSRDDDEQYDLVSPAPAYGAATVQLPPDDTPTLVDLASRRARRAEGAPPSSRSARRRPVADDVDAAYWANLRGEAR</sequence>
<feature type="transmembrane region" description="Helical" evidence="2">
    <location>
        <begin position="58"/>
        <end position="89"/>
    </location>
</feature>
<dbReference type="RefSeq" id="WP_245736628.1">
    <property type="nucleotide sequence ID" value="NZ_FNPH01000004.1"/>
</dbReference>
<evidence type="ECO:0000313" key="4">
    <source>
        <dbReference type="Proteomes" id="UP000242415"/>
    </source>
</evidence>
<feature type="transmembrane region" description="Helical" evidence="2">
    <location>
        <begin position="110"/>
        <end position="128"/>
    </location>
</feature>
<proteinExistence type="predicted"/>
<dbReference type="STRING" id="405436.SAMN05444365_104258"/>
<organism evidence="3 4">
    <name type="scientific">Micromonospora pattaloongensis</name>
    <dbReference type="NCBI Taxonomy" id="405436"/>
    <lineage>
        <taxon>Bacteria</taxon>
        <taxon>Bacillati</taxon>
        <taxon>Actinomycetota</taxon>
        <taxon>Actinomycetes</taxon>
        <taxon>Micromonosporales</taxon>
        <taxon>Micromonosporaceae</taxon>
        <taxon>Micromonospora</taxon>
    </lineage>
</organism>